<protein>
    <submittedName>
        <fullName evidence="1">Uncharacterized protein</fullName>
    </submittedName>
</protein>
<name>A0A9P6DGM8_PLEER</name>
<organism evidence="1 2">
    <name type="scientific">Pleurotus eryngii</name>
    <name type="common">Boletus of the steppes</name>
    <dbReference type="NCBI Taxonomy" id="5323"/>
    <lineage>
        <taxon>Eukaryota</taxon>
        <taxon>Fungi</taxon>
        <taxon>Dikarya</taxon>
        <taxon>Basidiomycota</taxon>
        <taxon>Agaricomycotina</taxon>
        <taxon>Agaricomycetes</taxon>
        <taxon>Agaricomycetidae</taxon>
        <taxon>Agaricales</taxon>
        <taxon>Pleurotineae</taxon>
        <taxon>Pleurotaceae</taxon>
        <taxon>Pleurotus</taxon>
    </lineage>
</organism>
<reference evidence="1" key="1">
    <citation type="submission" date="2020-11" db="EMBL/GenBank/DDBJ databases">
        <authorList>
            <consortium name="DOE Joint Genome Institute"/>
            <person name="Ahrendt S."/>
            <person name="Riley R."/>
            <person name="Andreopoulos W."/>
            <person name="Labutti K."/>
            <person name="Pangilinan J."/>
            <person name="Ruiz-Duenas F.J."/>
            <person name="Barrasa J.M."/>
            <person name="Sanchez-Garcia M."/>
            <person name="Camarero S."/>
            <person name="Miyauchi S."/>
            <person name="Serrano A."/>
            <person name="Linde D."/>
            <person name="Babiker R."/>
            <person name="Drula E."/>
            <person name="Ayuso-Fernandez I."/>
            <person name="Pacheco R."/>
            <person name="Padilla G."/>
            <person name="Ferreira P."/>
            <person name="Barriuso J."/>
            <person name="Kellner H."/>
            <person name="Castanera R."/>
            <person name="Alfaro M."/>
            <person name="Ramirez L."/>
            <person name="Pisabarro A.G."/>
            <person name="Kuo A."/>
            <person name="Tritt A."/>
            <person name="Lipzen A."/>
            <person name="He G."/>
            <person name="Yan M."/>
            <person name="Ng V."/>
            <person name="Cullen D."/>
            <person name="Martin F."/>
            <person name="Rosso M.-N."/>
            <person name="Henrissat B."/>
            <person name="Hibbett D."/>
            <person name="Martinez A.T."/>
            <person name="Grigoriev I.V."/>
        </authorList>
    </citation>
    <scope>NUCLEOTIDE SEQUENCE</scope>
    <source>
        <strain evidence="1">ATCC 90797</strain>
    </source>
</reference>
<dbReference type="Pfam" id="PF18758">
    <property type="entry name" value="KDZ"/>
    <property type="match status" value="1"/>
</dbReference>
<feature type="non-terminal residue" evidence="1">
    <location>
        <position position="1"/>
    </location>
</feature>
<dbReference type="AlphaFoldDB" id="A0A9P6DGM8"/>
<dbReference type="OrthoDB" id="3222357at2759"/>
<gene>
    <name evidence="1" type="ORF">BDN71DRAFT_1389811</name>
</gene>
<evidence type="ECO:0000313" key="2">
    <source>
        <dbReference type="Proteomes" id="UP000807025"/>
    </source>
</evidence>
<proteinExistence type="predicted"/>
<dbReference type="EMBL" id="MU154554">
    <property type="protein sequence ID" value="KAF9496238.1"/>
    <property type="molecule type" value="Genomic_DNA"/>
</dbReference>
<comment type="caution">
    <text evidence="1">The sequence shown here is derived from an EMBL/GenBank/DDBJ whole genome shotgun (WGS) entry which is preliminary data.</text>
</comment>
<sequence>FAIGQFHIHGHKENCLFRFSSMFIPQSRVVLGEILESLWANLNAMTLAMRTATLAHRAEMLDDHICDSNHKKALNIGVIHLLYPMNKRIDSRCSQNAL</sequence>
<evidence type="ECO:0000313" key="1">
    <source>
        <dbReference type="EMBL" id="KAF9496238.1"/>
    </source>
</evidence>
<dbReference type="Proteomes" id="UP000807025">
    <property type="component" value="Unassembled WGS sequence"/>
</dbReference>
<accession>A0A9P6DGM8</accession>
<keyword evidence="2" id="KW-1185">Reference proteome</keyword>
<dbReference type="InterPro" id="IPR040521">
    <property type="entry name" value="KDZ"/>
</dbReference>